<comment type="caution">
    <text evidence="2">The sequence shown here is derived from an EMBL/GenBank/DDBJ whole genome shotgun (WGS) entry which is preliminary data.</text>
</comment>
<evidence type="ECO:0000313" key="2">
    <source>
        <dbReference type="EMBL" id="GAA4916621.1"/>
    </source>
</evidence>
<sequence length="54" mass="5248">MGSSAGGGGSEQPESTKPISAKGAQNLVVRIVAAGAEAVRDPGAEVMEAILKGP</sequence>
<organism evidence="2 3">
    <name type="scientific">Nesterenkonia rhizosphaerae</name>
    <dbReference type="NCBI Taxonomy" id="1348272"/>
    <lineage>
        <taxon>Bacteria</taxon>
        <taxon>Bacillati</taxon>
        <taxon>Actinomycetota</taxon>
        <taxon>Actinomycetes</taxon>
        <taxon>Micrococcales</taxon>
        <taxon>Micrococcaceae</taxon>
        <taxon>Nesterenkonia</taxon>
    </lineage>
</organism>
<name>A0ABP9FUE6_9MICC</name>
<proteinExistence type="predicted"/>
<dbReference type="Proteomes" id="UP001500368">
    <property type="component" value="Unassembled WGS sequence"/>
</dbReference>
<protein>
    <submittedName>
        <fullName evidence="2">Uncharacterized protein</fullName>
    </submittedName>
</protein>
<evidence type="ECO:0000313" key="3">
    <source>
        <dbReference type="Proteomes" id="UP001500368"/>
    </source>
</evidence>
<reference evidence="3" key="1">
    <citation type="journal article" date="2019" name="Int. J. Syst. Evol. Microbiol.">
        <title>The Global Catalogue of Microorganisms (GCM) 10K type strain sequencing project: providing services to taxonomists for standard genome sequencing and annotation.</title>
        <authorList>
            <consortium name="The Broad Institute Genomics Platform"/>
            <consortium name="The Broad Institute Genome Sequencing Center for Infectious Disease"/>
            <person name="Wu L."/>
            <person name="Ma J."/>
        </authorList>
    </citation>
    <scope>NUCLEOTIDE SEQUENCE [LARGE SCALE GENOMIC DNA]</scope>
    <source>
        <strain evidence="3">JCM 19129</strain>
    </source>
</reference>
<keyword evidence="3" id="KW-1185">Reference proteome</keyword>
<accession>A0ABP9FUE6</accession>
<feature type="compositionally biased region" description="Gly residues" evidence="1">
    <location>
        <begin position="1"/>
        <end position="10"/>
    </location>
</feature>
<evidence type="ECO:0000256" key="1">
    <source>
        <dbReference type="SAM" id="MobiDB-lite"/>
    </source>
</evidence>
<gene>
    <name evidence="2" type="ORF">GCM10025790_09950</name>
</gene>
<dbReference type="EMBL" id="BAABLW010000005">
    <property type="protein sequence ID" value="GAA4916621.1"/>
    <property type="molecule type" value="Genomic_DNA"/>
</dbReference>
<feature type="region of interest" description="Disordered" evidence="1">
    <location>
        <begin position="1"/>
        <end position="22"/>
    </location>
</feature>